<reference evidence="1 2" key="1">
    <citation type="submission" date="2015-08" db="EMBL/GenBank/DDBJ databases">
        <title>Draft Genome Sequence of Pseudoalteromonas porphyrae UCD-SED14.</title>
        <authorList>
            <person name="Coil D.A."/>
            <person name="Jospin G."/>
            <person name="Lee R.D."/>
            <person name="Eisen J.A."/>
        </authorList>
    </citation>
    <scope>NUCLEOTIDE SEQUENCE [LARGE SCALE GENOMIC DNA]</scope>
    <source>
        <strain evidence="1 2">UCD-SED14</strain>
    </source>
</reference>
<dbReference type="Proteomes" id="UP000037848">
    <property type="component" value="Unassembled WGS sequence"/>
</dbReference>
<sequence>MAHPAEKKNAVRHSYVNELLALSVAAIKHSVADGTARRWKMEAKDNGDDWDLSRAASRRSEGTAGEFTTDFIEEFTIQVNETFELLKSAEGAALPLDQRTKILSSLTDMMSKVMKVSGGNKKLEKRTIAAEVVKILAKFVSTKYPEFAPEFVEILTAFGPKLDQELED</sequence>
<keyword evidence="1" id="KW-0238">DNA-binding</keyword>
<proteinExistence type="predicted"/>
<evidence type="ECO:0000313" key="2">
    <source>
        <dbReference type="Proteomes" id="UP000037848"/>
    </source>
</evidence>
<accession>A0A0N1MVX2</accession>
<dbReference type="GO" id="GO:0003677">
    <property type="term" value="F:DNA binding"/>
    <property type="evidence" value="ECO:0007669"/>
    <property type="project" value="UniProtKB-KW"/>
</dbReference>
<dbReference type="AlphaFoldDB" id="A0A0N1MVX2"/>
<keyword evidence="2" id="KW-1185">Reference proteome</keyword>
<name>A0A0N1MVX2_9GAMM</name>
<evidence type="ECO:0000313" key="1">
    <source>
        <dbReference type="EMBL" id="KPH64132.1"/>
    </source>
</evidence>
<gene>
    <name evidence="1" type="ORF">ADS77_06905</name>
</gene>
<dbReference type="RefSeq" id="WP_054453590.1">
    <property type="nucleotide sequence ID" value="NZ_LHPH01000006.1"/>
</dbReference>
<dbReference type="InterPro" id="IPR014926">
    <property type="entry name" value="Phage_D3112_Orf24"/>
</dbReference>
<organism evidence="1 2">
    <name type="scientific">Pseudoalteromonas porphyrae</name>
    <dbReference type="NCBI Taxonomy" id="187330"/>
    <lineage>
        <taxon>Bacteria</taxon>
        <taxon>Pseudomonadati</taxon>
        <taxon>Pseudomonadota</taxon>
        <taxon>Gammaproteobacteria</taxon>
        <taxon>Alteromonadales</taxon>
        <taxon>Pseudoalteromonadaceae</taxon>
        <taxon>Pseudoalteromonas</taxon>
    </lineage>
</organism>
<dbReference type="OrthoDB" id="5676847at2"/>
<protein>
    <submittedName>
        <fullName evidence="1">DNA-binding protein</fullName>
    </submittedName>
</protein>
<dbReference type="Pfam" id="PF08822">
    <property type="entry name" value="DUF1804"/>
    <property type="match status" value="1"/>
</dbReference>
<comment type="caution">
    <text evidence="1">The sequence shown here is derived from an EMBL/GenBank/DDBJ whole genome shotgun (WGS) entry which is preliminary data.</text>
</comment>
<dbReference type="PATRIC" id="fig|187330.3.peg.3405"/>
<dbReference type="EMBL" id="LHPH01000006">
    <property type="protein sequence ID" value="KPH64132.1"/>
    <property type="molecule type" value="Genomic_DNA"/>
</dbReference>